<comment type="similarity">
    <text evidence="2 6">Belongs to the zinc-containing alcohol dehydrogenase family.</text>
</comment>
<name>A0A0D6EIR9_SPOSA</name>
<evidence type="ECO:0000256" key="6">
    <source>
        <dbReference type="RuleBase" id="RU361277"/>
    </source>
</evidence>
<dbReference type="CDD" id="cd08278">
    <property type="entry name" value="benzyl_alcohol_DH"/>
    <property type="match status" value="1"/>
</dbReference>
<keyword evidence="3 6" id="KW-0479">Metal-binding</keyword>
<dbReference type="Proteomes" id="UP000243876">
    <property type="component" value="Unassembled WGS sequence"/>
</dbReference>
<dbReference type="InterPro" id="IPR036291">
    <property type="entry name" value="NAD(P)-bd_dom_sf"/>
</dbReference>
<evidence type="ECO:0000256" key="7">
    <source>
        <dbReference type="SAM" id="Phobius"/>
    </source>
</evidence>
<dbReference type="SUPFAM" id="SSF50129">
    <property type="entry name" value="GroES-like"/>
    <property type="match status" value="1"/>
</dbReference>
<dbReference type="Pfam" id="PF08240">
    <property type="entry name" value="ADH_N"/>
    <property type="match status" value="1"/>
</dbReference>
<sequence length="417" mass="44271">MKTQAYVLAEKDAPFKLEEVELAEPEVNEVLVKITACGLCHTDLGIQNGGLPSPYPNVAGHEGSGKVLKVGSAVTRVKEGDSVLLSFAHCLDCGPCKIGYPAACEQFGAVNFGRQRNAQIGSKPGIKGAKGEEMCVPPALLSLSEFCQRLRTLCDNSFGAFFGQSAFAQHAVVVETSVVKVPSDADLVMLAPLGCGLQTGAGAVLNFLKPPKESSISIIGVGAVGCAALFAAVYLGIKTIVVVDLVDKRLELAKSFGATHTFNAKDPEIVKKIKALTPYNMGTEYSVECTGNKAAIMTAWEALANRGHLVSCGTPGPGNPLPFGIFENLLASKVHLILLRPARRAKDEVDLPNRAQTYTGLTEGASNPPESQHVQLYNEGHFPVDKISKTFAMDKLDDACHAMHTGETIKPIIVFNP</sequence>
<accession>A0A0D6EIR9</accession>
<organism evidence="9 10">
    <name type="scientific">Sporidiobolus salmonicolor</name>
    <name type="common">Yeast-like fungus</name>
    <name type="synonym">Sporobolomyces salmonicolor</name>
    <dbReference type="NCBI Taxonomy" id="5005"/>
    <lineage>
        <taxon>Eukaryota</taxon>
        <taxon>Fungi</taxon>
        <taxon>Dikarya</taxon>
        <taxon>Basidiomycota</taxon>
        <taxon>Pucciniomycotina</taxon>
        <taxon>Microbotryomycetes</taxon>
        <taxon>Sporidiobolales</taxon>
        <taxon>Sporidiobolaceae</taxon>
        <taxon>Sporobolomyces</taxon>
    </lineage>
</organism>
<dbReference type="Gene3D" id="3.40.50.720">
    <property type="entry name" value="NAD(P)-binding Rossmann-like Domain"/>
    <property type="match status" value="1"/>
</dbReference>
<keyword evidence="5" id="KW-0560">Oxidoreductase</keyword>
<dbReference type="GO" id="GO:0016491">
    <property type="term" value="F:oxidoreductase activity"/>
    <property type="evidence" value="ECO:0007669"/>
    <property type="project" value="UniProtKB-KW"/>
</dbReference>
<dbReference type="PANTHER" id="PTHR43350">
    <property type="entry name" value="NAD-DEPENDENT ALCOHOL DEHYDROGENASE"/>
    <property type="match status" value="1"/>
</dbReference>
<protein>
    <submittedName>
        <fullName evidence="9">SPOSA6832_01339-mRNA-1:cds</fullName>
    </submittedName>
</protein>
<dbReference type="SMART" id="SM00829">
    <property type="entry name" value="PKS_ER"/>
    <property type="match status" value="1"/>
</dbReference>
<dbReference type="Gene3D" id="3.90.180.10">
    <property type="entry name" value="Medium-chain alcohol dehydrogenases, catalytic domain"/>
    <property type="match status" value="2"/>
</dbReference>
<evidence type="ECO:0000256" key="1">
    <source>
        <dbReference type="ARBA" id="ARBA00001947"/>
    </source>
</evidence>
<dbReference type="InterPro" id="IPR011032">
    <property type="entry name" value="GroES-like_sf"/>
</dbReference>
<feature type="domain" description="Enoyl reductase (ER)" evidence="8">
    <location>
        <begin position="11"/>
        <end position="414"/>
    </location>
</feature>
<dbReference type="Pfam" id="PF00107">
    <property type="entry name" value="ADH_zinc_N"/>
    <property type="match status" value="1"/>
</dbReference>
<feature type="transmembrane region" description="Helical" evidence="7">
    <location>
        <begin position="215"/>
        <end position="237"/>
    </location>
</feature>
<gene>
    <name evidence="9" type="primary">SPOSA6832_01339</name>
</gene>
<keyword evidence="10" id="KW-1185">Reference proteome</keyword>
<dbReference type="SUPFAM" id="SSF51735">
    <property type="entry name" value="NAD(P)-binding Rossmann-fold domains"/>
    <property type="match status" value="1"/>
</dbReference>
<evidence type="ECO:0000256" key="4">
    <source>
        <dbReference type="ARBA" id="ARBA00022833"/>
    </source>
</evidence>
<dbReference type="InterPro" id="IPR013154">
    <property type="entry name" value="ADH-like_N"/>
</dbReference>
<dbReference type="GO" id="GO:0008270">
    <property type="term" value="F:zinc ion binding"/>
    <property type="evidence" value="ECO:0007669"/>
    <property type="project" value="InterPro"/>
</dbReference>
<evidence type="ECO:0000256" key="3">
    <source>
        <dbReference type="ARBA" id="ARBA00022723"/>
    </source>
</evidence>
<evidence type="ECO:0000256" key="5">
    <source>
        <dbReference type="ARBA" id="ARBA00023002"/>
    </source>
</evidence>
<comment type="cofactor">
    <cofactor evidence="1 6">
        <name>Zn(2+)</name>
        <dbReference type="ChEBI" id="CHEBI:29105"/>
    </cofactor>
</comment>
<dbReference type="InterPro" id="IPR020843">
    <property type="entry name" value="ER"/>
</dbReference>
<keyword evidence="7" id="KW-1133">Transmembrane helix</keyword>
<evidence type="ECO:0000313" key="9">
    <source>
        <dbReference type="EMBL" id="CEQ39781.1"/>
    </source>
</evidence>
<keyword evidence="4 6" id="KW-0862">Zinc</keyword>
<dbReference type="EMBL" id="CENE01000004">
    <property type="protein sequence ID" value="CEQ39781.1"/>
    <property type="molecule type" value="Genomic_DNA"/>
</dbReference>
<reference evidence="10" key="1">
    <citation type="submission" date="2015-02" db="EMBL/GenBank/DDBJ databases">
        <authorList>
            <person name="Gon?alves P."/>
        </authorList>
    </citation>
    <scope>NUCLEOTIDE SEQUENCE [LARGE SCALE GENOMIC DNA]</scope>
</reference>
<dbReference type="PROSITE" id="PS00059">
    <property type="entry name" value="ADH_ZINC"/>
    <property type="match status" value="1"/>
</dbReference>
<evidence type="ECO:0000313" key="10">
    <source>
        <dbReference type="Proteomes" id="UP000243876"/>
    </source>
</evidence>
<keyword evidence="7" id="KW-0472">Membrane</keyword>
<keyword evidence="7" id="KW-0812">Transmembrane</keyword>
<dbReference type="PANTHER" id="PTHR43350:SF2">
    <property type="entry name" value="GROES-LIKE ZINC-BINDING ALCOHOL DEHYDROGENASE FAMILY PROTEIN"/>
    <property type="match status" value="1"/>
</dbReference>
<evidence type="ECO:0000259" key="8">
    <source>
        <dbReference type="SMART" id="SM00829"/>
    </source>
</evidence>
<dbReference type="AlphaFoldDB" id="A0A0D6EIR9"/>
<dbReference type="InterPro" id="IPR002328">
    <property type="entry name" value="ADH_Zn_CS"/>
</dbReference>
<dbReference type="InterPro" id="IPR013149">
    <property type="entry name" value="ADH-like_C"/>
</dbReference>
<feature type="non-terminal residue" evidence="9">
    <location>
        <position position="1"/>
    </location>
</feature>
<dbReference type="OrthoDB" id="256333at2759"/>
<proteinExistence type="inferred from homology"/>
<evidence type="ECO:0000256" key="2">
    <source>
        <dbReference type="ARBA" id="ARBA00008072"/>
    </source>
</evidence>